<comment type="caution">
    <text evidence="3">The sequence shown here is derived from an EMBL/GenBank/DDBJ whole genome shotgun (WGS) entry which is preliminary data.</text>
</comment>
<dbReference type="RefSeq" id="WP_241367536.1">
    <property type="nucleotide sequence ID" value="NZ_JAKZFC010000001.1"/>
</dbReference>
<dbReference type="NCBIfam" id="TIGR00254">
    <property type="entry name" value="GGDEF"/>
    <property type="match status" value="1"/>
</dbReference>
<feature type="transmembrane region" description="Helical" evidence="1">
    <location>
        <begin position="5"/>
        <end position="25"/>
    </location>
</feature>
<dbReference type="GO" id="GO:0052621">
    <property type="term" value="F:diguanylate cyclase activity"/>
    <property type="evidence" value="ECO:0007669"/>
    <property type="project" value="UniProtKB-EC"/>
</dbReference>
<dbReference type="SUPFAM" id="SSF55073">
    <property type="entry name" value="Nucleotide cyclase"/>
    <property type="match status" value="1"/>
</dbReference>
<dbReference type="Pfam" id="PF00990">
    <property type="entry name" value="GGDEF"/>
    <property type="match status" value="1"/>
</dbReference>
<keyword evidence="1" id="KW-0472">Membrane</keyword>
<feature type="transmembrane region" description="Helical" evidence="1">
    <location>
        <begin position="37"/>
        <end position="59"/>
    </location>
</feature>
<keyword evidence="1" id="KW-0812">Transmembrane</keyword>
<dbReference type="InterPro" id="IPR043128">
    <property type="entry name" value="Rev_trsase/Diguanyl_cyclase"/>
</dbReference>
<reference evidence="3 4" key="1">
    <citation type="submission" date="2022-03" db="EMBL/GenBank/DDBJ databases">
        <authorList>
            <person name="Jo J.-H."/>
            <person name="Im W.-T."/>
        </authorList>
    </citation>
    <scope>NUCLEOTIDE SEQUENCE [LARGE SCALE GENOMIC DNA]</scope>
    <source>
        <strain evidence="3 4">MA9</strain>
    </source>
</reference>
<dbReference type="InterPro" id="IPR029787">
    <property type="entry name" value="Nucleotide_cyclase"/>
</dbReference>
<keyword evidence="4" id="KW-1185">Reference proteome</keyword>
<evidence type="ECO:0000256" key="1">
    <source>
        <dbReference type="SAM" id="Phobius"/>
    </source>
</evidence>
<feature type="domain" description="GGDEF" evidence="2">
    <location>
        <begin position="222"/>
        <end position="359"/>
    </location>
</feature>
<gene>
    <name evidence="3" type="ORF">LZ480_01375</name>
</gene>
<keyword evidence="3" id="KW-0548">Nucleotidyltransferase</keyword>
<dbReference type="PANTHER" id="PTHR45138:SF9">
    <property type="entry name" value="DIGUANYLATE CYCLASE DGCM-RELATED"/>
    <property type="match status" value="1"/>
</dbReference>
<feature type="transmembrane region" description="Helical" evidence="1">
    <location>
        <begin position="99"/>
        <end position="120"/>
    </location>
</feature>
<dbReference type="EMBL" id="JAKZFC010000001">
    <property type="protein sequence ID" value="MCH7320522.1"/>
    <property type="molecule type" value="Genomic_DNA"/>
</dbReference>
<name>A0ABS9U872_9BACL</name>
<dbReference type="InterPro" id="IPR050469">
    <property type="entry name" value="Diguanylate_Cyclase"/>
</dbReference>
<evidence type="ECO:0000259" key="2">
    <source>
        <dbReference type="PROSITE" id="PS50887"/>
    </source>
</evidence>
<proteinExistence type="predicted"/>
<accession>A0ABS9U872</accession>
<feature type="transmembrane region" description="Helical" evidence="1">
    <location>
        <begin position="157"/>
        <end position="179"/>
    </location>
</feature>
<dbReference type="CDD" id="cd01949">
    <property type="entry name" value="GGDEF"/>
    <property type="match status" value="1"/>
</dbReference>
<evidence type="ECO:0000313" key="4">
    <source>
        <dbReference type="Proteomes" id="UP001316087"/>
    </source>
</evidence>
<organism evidence="3 4">
    <name type="scientific">Solibacillus palustris</name>
    <dbReference type="NCBI Taxonomy" id="2908203"/>
    <lineage>
        <taxon>Bacteria</taxon>
        <taxon>Bacillati</taxon>
        <taxon>Bacillota</taxon>
        <taxon>Bacilli</taxon>
        <taxon>Bacillales</taxon>
        <taxon>Caryophanaceae</taxon>
        <taxon>Solibacillus</taxon>
    </lineage>
</organism>
<feature type="transmembrane region" description="Helical" evidence="1">
    <location>
        <begin position="71"/>
        <end position="93"/>
    </location>
</feature>
<evidence type="ECO:0000313" key="3">
    <source>
        <dbReference type="EMBL" id="MCH7320522.1"/>
    </source>
</evidence>
<dbReference type="PANTHER" id="PTHR45138">
    <property type="entry name" value="REGULATORY COMPONENTS OF SENSORY TRANSDUCTION SYSTEM"/>
    <property type="match status" value="1"/>
</dbReference>
<dbReference type="Proteomes" id="UP001316087">
    <property type="component" value="Unassembled WGS sequence"/>
</dbReference>
<dbReference type="EC" id="2.7.7.65" evidence="3"/>
<dbReference type="InterPro" id="IPR000160">
    <property type="entry name" value="GGDEF_dom"/>
</dbReference>
<dbReference type="PROSITE" id="PS50887">
    <property type="entry name" value="GGDEF"/>
    <property type="match status" value="1"/>
</dbReference>
<sequence length="364" mass="42440">MFLEFIIYFSILFCFTTIIHWSFILSEDVPFIKKYNSMLIGLLFGVAAFTLTIITAPFVDGILIHNYNILVLFSGLLGGPVSMLISGMIILISRYDLCFTSTISFIMMLNLFIITIALYYAARKYPITYRNITYYFLAVTFEHILLLLIYWRFSLEIIHYLMLLLIFTSIIFYLLRVILLQLDHRNKQIKQIYVLKQMDLLTQLPNHVATEQKLKCLMQTKIPFELLHLDLRKFSTVNHQYGYELGDEFFAKIANIIQRQLPEESFIGRIDSDEFYIALLNTTPAEAIMQAYQINEAIKNSAFKQDLTLQITSAIGICSSSNYVQLPQLLNATYRALRFAKNQTTTWICHDNQLKNRQNKTHDE</sequence>
<feature type="transmembrane region" description="Helical" evidence="1">
    <location>
        <begin position="132"/>
        <end position="151"/>
    </location>
</feature>
<protein>
    <submittedName>
        <fullName evidence="3">Diguanylate cyclase</fullName>
        <ecNumber evidence="3">2.7.7.65</ecNumber>
    </submittedName>
</protein>
<keyword evidence="1" id="KW-1133">Transmembrane helix</keyword>
<dbReference type="SMART" id="SM00267">
    <property type="entry name" value="GGDEF"/>
    <property type="match status" value="1"/>
</dbReference>
<dbReference type="Gene3D" id="3.30.70.270">
    <property type="match status" value="1"/>
</dbReference>
<keyword evidence="3" id="KW-0808">Transferase</keyword>